<dbReference type="GO" id="GO:0005886">
    <property type="term" value="C:plasma membrane"/>
    <property type="evidence" value="ECO:0007669"/>
    <property type="project" value="UniProtKB-SubCell"/>
</dbReference>
<comment type="subcellular location">
    <subcellularLocation>
        <location evidence="1">Cell membrane</location>
        <topology evidence="1">Single-pass membrane protein</topology>
    </subcellularLocation>
</comment>
<gene>
    <name evidence="12" type="ORF">FB461_0714</name>
</gene>
<organism evidence="12 13">
    <name type="scientific">Rarobacter faecitabidus</name>
    <dbReference type="NCBI Taxonomy" id="13243"/>
    <lineage>
        <taxon>Bacteria</taxon>
        <taxon>Bacillati</taxon>
        <taxon>Actinomycetota</taxon>
        <taxon>Actinomycetes</taxon>
        <taxon>Micrococcales</taxon>
        <taxon>Rarobacteraceae</taxon>
        <taxon>Rarobacter</taxon>
    </lineage>
</organism>
<sequence>MFKDPIFVVLVIVFIGMIWMTTRQRKTQREAQSFIETLTPGTRVMTMAGYVGYVVETDEQYVTLESVPGSGAHTLWMKAAIRKPIVPVGGEEAAGLDSDVEIPDDVAKLIGEDSSDIDKLTRPDTEPDDNGEKK</sequence>
<dbReference type="PANTHER" id="PTHR33909:SF1">
    <property type="entry name" value="SEC TRANSLOCON ACCESSORY COMPLEX SUBUNIT YAJC"/>
    <property type="match status" value="1"/>
</dbReference>
<evidence type="ECO:0000256" key="6">
    <source>
        <dbReference type="ARBA" id="ARBA00022927"/>
    </source>
</evidence>
<evidence type="ECO:0000256" key="4">
    <source>
        <dbReference type="ARBA" id="ARBA00022475"/>
    </source>
</evidence>
<keyword evidence="4" id="KW-1003">Cell membrane</keyword>
<dbReference type="Pfam" id="PF02699">
    <property type="entry name" value="YajC"/>
    <property type="match status" value="1"/>
</dbReference>
<evidence type="ECO:0000256" key="5">
    <source>
        <dbReference type="ARBA" id="ARBA00022692"/>
    </source>
</evidence>
<dbReference type="GO" id="GO:0015031">
    <property type="term" value="P:protein transport"/>
    <property type="evidence" value="ECO:0007669"/>
    <property type="project" value="UniProtKB-KW"/>
</dbReference>
<keyword evidence="7 11" id="KW-1133">Transmembrane helix</keyword>
<evidence type="ECO:0000256" key="1">
    <source>
        <dbReference type="ARBA" id="ARBA00004162"/>
    </source>
</evidence>
<evidence type="ECO:0000256" key="2">
    <source>
        <dbReference type="ARBA" id="ARBA00006742"/>
    </source>
</evidence>
<dbReference type="InterPro" id="IPR003849">
    <property type="entry name" value="Preprotein_translocase_YajC"/>
</dbReference>
<comment type="caution">
    <text evidence="12">The sequence shown here is derived from an EMBL/GenBank/DDBJ whole genome shotgun (WGS) entry which is preliminary data.</text>
</comment>
<dbReference type="SMART" id="SM01323">
    <property type="entry name" value="YajC"/>
    <property type="match status" value="1"/>
</dbReference>
<evidence type="ECO:0000256" key="7">
    <source>
        <dbReference type="ARBA" id="ARBA00022989"/>
    </source>
</evidence>
<keyword evidence="13" id="KW-1185">Reference proteome</keyword>
<evidence type="ECO:0000313" key="12">
    <source>
        <dbReference type="EMBL" id="TQL64220.1"/>
    </source>
</evidence>
<protein>
    <submittedName>
        <fullName evidence="12">Preprotein translocase subunit YajC</fullName>
    </submittedName>
</protein>
<keyword evidence="8" id="KW-0811">Translocation</keyword>
<feature type="transmembrane region" description="Helical" evidence="11">
    <location>
        <begin position="6"/>
        <end position="22"/>
    </location>
</feature>
<evidence type="ECO:0000313" key="13">
    <source>
        <dbReference type="Proteomes" id="UP000315389"/>
    </source>
</evidence>
<dbReference type="PANTHER" id="PTHR33909">
    <property type="entry name" value="SEC TRANSLOCON ACCESSORY COMPLEX SUBUNIT YAJC"/>
    <property type="match status" value="1"/>
</dbReference>
<accession>A0A542ZVL9</accession>
<evidence type="ECO:0000256" key="10">
    <source>
        <dbReference type="SAM" id="MobiDB-lite"/>
    </source>
</evidence>
<proteinExistence type="inferred from homology"/>
<dbReference type="EMBL" id="VFOS01000001">
    <property type="protein sequence ID" value="TQL64220.1"/>
    <property type="molecule type" value="Genomic_DNA"/>
</dbReference>
<dbReference type="AlphaFoldDB" id="A0A542ZVL9"/>
<evidence type="ECO:0000256" key="11">
    <source>
        <dbReference type="SAM" id="Phobius"/>
    </source>
</evidence>
<comment type="similarity">
    <text evidence="2">Belongs to the YajC family.</text>
</comment>
<keyword evidence="5 11" id="KW-0812">Transmembrane</keyword>
<keyword evidence="3" id="KW-0813">Transport</keyword>
<name>A0A542ZVL9_RARFA</name>
<reference evidence="12 13" key="1">
    <citation type="submission" date="2019-06" db="EMBL/GenBank/DDBJ databases">
        <title>Sequencing the genomes of 1000 actinobacteria strains.</title>
        <authorList>
            <person name="Klenk H.-P."/>
        </authorList>
    </citation>
    <scope>NUCLEOTIDE SEQUENCE [LARGE SCALE GENOMIC DNA]</scope>
    <source>
        <strain evidence="12 13">DSM 4813</strain>
    </source>
</reference>
<evidence type="ECO:0000256" key="8">
    <source>
        <dbReference type="ARBA" id="ARBA00023010"/>
    </source>
</evidence>
<evidence type="ECO:0000256" key="3">
    <source>
        <dbReference type="ARBA" id="ARBA00022448"/>
    </source>
</evidence>
<evidence type="ECO:0000256" key="9">
    <source>
        <dbReference type="ARBA" id="ARBA00023136"/>
    </source>
</evidence>
<keyword evidence="6" id="KW-0653">Protein transport</keyword>
<keyword evidence="9 11" id="KW-0472">Membrane</keyword>
<dbReference type="Proteomes" id="UP000315389">
    <property type="component" value="Unassembled WGS sequence"/>
</dbReference>
<feature type="region of interest" description="Disordered" evidence="10">
    <location>
        <begin position="111"/>
        <end position="134"/>
    </location>
</feature>